<organism evidence="1">
    <name type="scientific">Arundo donax</name>
    <name type="common">Giant reed</name>
    <name type="synonym">Donax arundinaceus</name>
    <dbReference type="NCBI Taxonomy" id="35708"/>
    <lineage>
        <taxon>Eukaryota</taxon>
        <taxon>Viridiplantae</taxon>
        <taxon>Streptophyta</taxon>
        <taxon>Embryophyta</taxon>
        <taxon>Tracheophyta</taxon>
        <taxon>Spermatophyta</taxon>
        <taxon>Magnoliopsida</taxon>
        <taxon>Liliopsida</taxon>
        <taxon>Poales</taxon>
        <taxon>Poaceae</taxon>
        <taxon>PACMAD clade</taxon>
        <taxon>Arundinoideae</taxon>
        <taxon>Arundineae</taxon>
        <taxon>Arundo</taxon>
    </lineage>
</organism>
<evidence type="ECO:0000313" key="1">
    <source>
        <dbReference type="EMBL" id="JAD22573.1"/>
    </source>
</evidence>
<dbReference type="AlphaFoldDB" id="A0A0A8YAW1"/>
<accession>A0A0A8YAW1</accession>
<name>A0A0A8YAW1_ARUDO</name>
<proteinExistence type="predicted"/>
<reference evidence="1" key="2">
    <citation type="journal article" date="2015" name="Data Brief">
        <title>Shoot transcriptome of the giant reed, Arundo donax.</title>
        <authorList>
            <person name="Barrero R.A."/>
            <person name="Guerrero F.D."/>
            <person name="Moolhuijzen P."/>
            <person name="Goolsby J.A."/>
            <person name="Tidwell J."/>
            <person name="Bellgard S.E."/>
            <person name="Bellgard M.I."/>
        </authorList>
    </citation>
    <scope>NUCLEOTIDE SEQUENCE</scope>
    <source>
        <tissue evidence="1">Shoot tissue taken approximately 20 cm above the soil surface</tissue>
    </source>
</reference>
<dbReference type="EMBL" id="GBRH01275322">
    <property type="protein sequence ID" value="JAD22573.1"/>
    <property type="molecule type" value="Transcribed_RNA"/>
</dbReference>
<reference evidence="1" key="1">
    <citation type="submission" date="2014-09" db="EMBL/GenBank/DDBJ databases">
        <authorList>
            <person name="Magalhaes I.L.F."/>
            <person name="Oliveira U."/>
            <person name="Santos F.R."/>
            <person name="Vidigal T.H.D.A."/>
            <person name="Brescovit A.D."/>
            <person name="Santos A.J."/>
        </authorList>
    </citation>
    <scope>NUCLEOTIDE SEQUENCE</scope>
    <source>
        <tissue evidence="1">Shoot tissue taken approximately 20 cm above the soil surface</tissue>
    </source>
</reference>
<protein>
    <submittedName>
        <fullName evidence="1">Uncharacterized protein</fullName>
    </submittedName>
</protein>
<sequence>MYILPRLHETIIKLHTTLANNSSSNTDSFILQLG</sequence>